<feature type="transmembrane region" description="Helical" evidence="5">
    <location>
        <begin position="254"/>
        <end position="280"/>
    </location>
</feature>
<feature type="transmembrane region" description="Helical" evidence="5">
    <location>
        <begin position="383"/>
        <end position="403"/>
    </location>
</feature>
<dbReference type="InParanoid" id="A0A6P7GU06"/>
<proteinExistence type="predicted"/>
<feature type="transmembrane region" description="Helical" evidence="5">
    <location>
        <begin position="103"/>
        <end position="125"/>
    </location>
</feature>
<dbReference type="RefSeq" id="XP_028147315.1">
    <property type="nucleotide sequence ID" value="XM_028291514.1"/>
</dbReference>
<dbReference type="Gene3D" id="1.20.1250.20">
    <property type="entry name" value="MFS general substrate transporter like domains"/>
    <property type="match status" value="1"/>
</dbReference>
<feature type="domain" description="Major facilitator superfamily (MFS) profile" evidence="6">
    <location>
        <begin position="22"/>
        <end position="440"/>
    </location>
</feature>
<gene>
    <name evidence="7" type="primary">LOC114340745</name>
</gene>
<feature type="transmembrane region" description="Helical" evidence="5">
    <location>
        <begin position="12"/>
        <end position="33"/>
    </location>
</feature>
<dbReference type="InterPro" id="IPR005829">
    <property type="entry name" value="Sugar_transporter_CS"/>
</dbReference>
<evidence type="ECO:0000256" key="2">
    <source>
        <dbReference type="ARBA" id="ARBA00022692"/>
    </source>
</evidence>
<reference evidence="7" key="1">
    <citation type="submission" date="2025-08" db="UniProtKB">
        <authorList>
            <consortium name="RefSeq"/>
        </authorList>
    </citation>
    <scope>IDENTIFICATION</scope>
</reference>
<evidence type="ECO:0000256" key="3">
    <source>
        <dbReference type="ARBA" id="ARBA00022989"/>
    </source>
</evidence>
<evidence type="ECO:0000313" key="7">
    <source>
        <dbReference type="RefSeq" id="XP_028147315.1"/>
    </source>
</evidence>
<feature type="transmembrane region" description="Helical" evidence="5">
    <location>
        <begin position="292"/>
        <end position="314"/>
    </location>
</feature>
<keyword evidence="3 5" id="KW-1133">Transmembrane helix</keyword>
<dbReference type="GO" id="GO:0016020">
    <property type="term" value="C:membrane"/>
    <property type="evidence" value="ECO:0007669"/>
    <property type="project" value="UniProtKB-SubCell"/>
</dbReference>
<sequence length="468" mass="51499">MVWKIKLTVEIPLVLSFISFQLVEAVLLNLIIFRTCYVLLGHDKTECGYLGNTNNETITENLEEEVQPYANTIMMVRTATEQSFNLLLCMLVGPWSDKIGRKLFIITSLGGMAVGMSLLALNSCFDTSPWFFMISDIPSMLTGGGTTYFTVVLAYLSDLSTDETRGVRMAIYEASTALGTVIGTAISSYIFYATNYTTVFALAAGSTLLGILYTVFFIPESLQEADKGNRSTVLTNFKEMFQVLTKQRENNTRAIIILSVITLIIVNFVGSGEFGVMYLFLLKKLHWNVTKYTLYISVTTIVSVTGTMTSIYVLHRKKAMPESLLAIIGLSFTIGCVLMRGIAYHDIFIYVGAVLNGLVGGVTTPMLRTLVTKSVSQDEAGKVFSTIMASAYLIGLGGGPLYSMVYNATISTYPGAFNFMSAGIHTISVILLLIIMKLESPPKDKSKLLLSETEKMSFDVLKSDQHLE</sequence>
<keyword evidence="4 5" id="KW-0472">Membrane</keyword>
<feature type="transmembrane region" description="Helical" evidence="5">
    <location>
        <begin position="169"/>
        <end position="192"/>
    </location>
</feature>
<dbReference type="SUPFAM" id="SSF103473">
    <property type="entry name" value="MFS general substrate transporter"/>
    <property type="match status" value="1"/>
</dbReference>
<evidence type="ECO:0000256" key="5">
    <source>
        <dbReference type="SAM" id="Phobius"/>
    </source>
</evidence>
<protein>
    <submittedName>
        <fullName evidence="7">Proton-coupled folate transporter-like</fullName>
    </submittedName>
</protein>
<feature type="transmembrane region" description="Helical" evidence="5">
    <location>
        <begin position="198"/>
        <end position="218"/>
    </location>
</feature>
<dbReference type="AlphaFoldDB" id="A0A6P7GU06"/>
<evidence type="ECO:0000256" key="4">
    <source>
        <dbReference type="ARBA" id="ARBA00023136"/>
    </source>
</evidence>
<dbReference type="GO" id="GO:0022857">
    <property type="term" value="F:transmembrane transporter activity"/>
    <property type="evidence" value="ECO:0007669"/>
    <property type="project" value="InterPro"/>
</dbReference>
<dbReference type="PANTHER" id="PTHR23507">
    <property type="entry name" value="ZGC:174356"/>
    <property type="match status" value="1"/>
</dbReference>
<dbReference type="InterPro" id="IPR020846">
    <property type="entry name" value="MFS_dom"/>
</dbReference>
<evidence type="ECO:0000256" key="1">
    <source>
        <dbReference type="ARBA" id="ARBA00004141"/>
    </source>
</evidence>
<dbReference type="InterPro" id="IPR011701">
    <property type="entry name" value="MFS"/>
</dbReference>
<comment type="subcellular location">
    <subcellularLocation>
        <location evidence="1">Membrane</location>
        <topology evidence="1">Multi-pass membrane protein</topology>
    </subcellularLocation>
</comment>
<feature type="transmembrane region" description="Helical" evidence="5">
    <location>
        <begin position="137"/>
        <end position="157"/>
    </location>
</feature>
<dbReference type="PROSITE" id="PS50850">
    <property type="entry name" value="MFS"/>
    <property type="match status" value="1"/>
</dbReference>
<dbReference type="InterPro" id="IPR036259">
    <property type="entry name" value="MFS_trans_sf"/>
</dbReference>
<name>A0A6P7GU06_DIAVI</name>
<dbReference type="Pfam" id="PF07690">
    <property type="entry name" value="MFS_1"/>
    <property type="match status" value="1"/>
</dbReference>
<evidence type="ECO:0000259" key="6">
    <source>
        <dbReference type="PROSITE" id="PS50850"/>
    </source>
</evidence>
<dbReference type="PROSITE" id="PS00216">
    <property type="entry name" value="SUGAR_TRANSPORT_1"/>
    <property type="match status" value="1"/>
</dbReference>
<organism evidence="7">
    <name type="scientific">Diabrotica virgifera virgifera</name>
    <name type="common">western corn rootworm</name>
    <dbReference type="NCBI Taxonomy" id="50390"/>
    <lineage>
        <taxon>Eukaryota</taxon>
        <taxon>Metazoa</taxon>
        <taxon>Ecdysozoa</taxon>
        <taxon>Arthropoda</taxon>
        <taxon>Hexapoda</taxon>
        <taxon>Insecta</taxon>
        <taxon>Pterygota</taxon>
        <taxon>Neoptera</taxon>
        <taxon>Endopterygota</taxon>
        <taxon>Coleoptera</taxon>
        <taxon>Polyphaga</taxon>
        <taxon>Cucujiformia</taxon>
        <taxon>Chrysomeloidea</taxon>
        <taxon>Chrysomelidae</taxon>
        <taxon>Galerucinae</taxon>
        <taxon>Diabroticina</taxon>
        <taxon>Diabroticites</taxon>
        <taxon>Diabrotica</taxon>
    </lineage>
</organism>
<feature type="transmembrane region" description="Helical" evidence="5">
    <location>
        <begin position="323"/>
        <end position="342"/>
    </location>
</feature>
<feature type="transmembrane region" description="Helical" evidence="5">
    <location>
        <begin position="348"/>
        <end position="371"/>
    </location>
</feature>
<dbReference type="FunCoup" id="A0A6P7GU06">
    <property type="interactions" value="102"/>
</dbReference>
<keyword evidence="2 5" id="KW-0812">Transmembrane</keyword>
<feature type="transmembrane region" description="Helical" evidence="5">
    <location>
        <begin position="415"/>
        <end position="436"/>
    </location>
</feature>
<accession>A0A6P7GU06</accession>
<dbReference type="PANTHER" id="PTHR23507:SF39">
    <property type="entry name" value="GH23453P-RELATED"/>
    <property type="match status" value="1"/>
</dbReference>